<evidence type="ECO:0000256" key="6">
    <source>
        <dbReference type="ARBA" id="ARBA00022673"/>
    </source>
</evidence>
<evidence type="ECO:0000256" key="7">
    <source>
        <dbReference type="ARBA" id="ARBA00022692"/>
    </source>
</evidence>
<dbReference type="Pfam" id="PF00293">
    <property type="entry name" value="NUDIX"/>
    <property type="match status" value="1"/>
</dbReference>
<dbReference type="FunCoup" id="A9VAJ3">
    <property type="interactions" value="182"/>
</dbReference>
<gene>
    <name evidence="16" type="ORF">MONBRDRAFT_29245</name>
</gene>
<evidence type="ECO:0000256" key="10">
    <source>
        <dbReference type="ARBA" id="ARBA00023065"/>
    </source>
</evidence>
<feature type="compositionally biased region" description="Polar residues" evidence="13">
    <location>
        <begin position="458"/>
        <end position="467"/>
    </location>
</feature>
<dbReference type="GO" id="GO:0005261">
    <property type="term" value="F:monoatomic cation channel activity"/>
    <property type="evidence" value="ECO:0000318"/>
    <property type="project" value="GO_Central"/>
</dbReference>
<dbReference type="Proteomes" id="UP000001357">
    <property type="component" value="Unassembled WGS sequence"/>
</dbReference>
<evidence type="ECO:0000256" key="14">
    <source>
        <dbReference type="SAM" id="Phobius"/>
    </source>
</evidence>
<dbReference type="InterPro" id="IPR050927">
    <property type="entry name" value="TRPM"/>
</dbReference>
<dbReference type="PROSITE" id="PS51462">
    <property type="entry name" value="NUDIX"/>
    <property type="match status" value="1"/>
</dbReference>
<evidence type="ECO:0000256" key="1">
    <source>
        <dbReference type="ARBA" id="ARBA00004651"/>
    </source>
</evidence>
<dbReference type="InterPro" id="IPR000086">
    <property type="entry name" value="NUDIX_hydrolase_dom"/>
</dbReference>
<keyword evidence="9 14" id="KW-1133">Transmembrane helix</keyword>
<evidence type="ECO:0000256" key="4">
    <source>
        <dbReference type="ARBA" id="ARBA00022475"/>
    </source>
</evidence>
<evidence type="ECO:0000256" key="3">
    <source>
        <dbReference type="ARBA" id="ARBA00022448"/>
    </source>
</evidence>
<evidence type="ECO:0000259" key="15">
    <source>
        <dbReference type="PROSITE" id="PS51462"/>
    </source>
</evidence>
<keyword evidence="3" id="KW-0813">Transport</keyword>
<dbReference type="KEGG" id="mbr:MONBRDRAFT_29245"/>
<dbReference type="OMA" id="CCKNESK"/>
<evidence type="ECO:0000313" key="16">
    <source>
        <dbReference type="EMBL" id="EDQ85552.1"/>
    </source>
</evidence>
<evidence type="ECO:0000256" key="9">
    <source>
        <dbReference type="ARBA" id="ARBA00022989"/>
    </source>
</evidence>
<proteinExistence type="inferred from homology"/>
<protein>
    <recommendedName>
        <fullName evidence="15">Nudix hydrolase domain-containing protein</fullName>
    </recommendedName>
</protein>
<keyword evidence="12" id="KW-0407">Ion channel</keyword>
<dbReference type="InterPro" id="IPR005821">
    <property type="entry name" value="Ion_trans_dom"/>
</dbReference>
<comment type="subcellular location">
    <subcellularLocation>
        <location evidence="1">Cell membrane</location>
        <topology evidence="1">Multi-pass membrane protein</topology>
    </subcellularLocation>
</comment>
<dbReference type="Gene3D" id="3.90.79.10">
    <property type="entry name" value="Nucleoside Triphosphate Pyrophosphohydrolase"/>
    <property type="match status" value="1"/>
</dbReference>
<dbReference type="InterPro" id="IPR041491">
    <property type="entry name" value="TRPM_SLOG"/>
</dbReference>
<feature type="transmembrane region" description="Helical" evidence="14">
    <location>
        <begin position="702"/>
        <end position="721"/>
    </location>
</feature>
<dbReference type="InterPro" id="IPR057366">
    <property type="entry name" value="TRPM-like"/>
</dbReference>
<evidence type="ECO:0000256" key="2">
    <source>
        <dbReference type="ARBA" id="ARBA00009501"/>
    </source>
</evidence>
<dbReference type="RefSeq" id="XP_001749743.1">
    <property type="nucleotide sequence ID" value="XM_001749691.1"/>
</dbReference>
<dbReference type="Pfam" id="PF25508">
    <property type="entry name" value="TRPM2"/>
    <property type="match status" value="1"/>
</dbReference>
<keyword evidence="10" id="KW-0406">Ion transport</keyword>
<dbReference type="PANTHER" id="PTHR13800">
    <property type="entry name" value="TRANSIENT RECEPTOR POTENTIAL CATION CHANNEL, SUBFAMILY M, MEMBER 6"/>
    <property type="match status" value="1"/>
</dbReference>
<dbReference type="InParanoid" id="A9VAJ3"/>
<dbReference type="Gene3D" id="3.40.50.450">
    <property type="match status" value="1"/>
</dbReference>
<evidence type="ECO:0000313" key="17">
    <source>
        <dbReference type="Proteomes" id="UP000001357"/>
    </source>
</evidence>
<evidence type="ECO:0000256" key="12">
    <source>
        <dbReference type="ARBA" id="ARBA00023303"/>
    </source>
</evidence>
<dbReference type="EMBL" id="CH991573">
    <property type="protein sequence ID" value="EDQ85552.1"/>
    <property type="molecule type" value="Genomic_DNA"/>
</dbReference>
<keyword evidence="5" id="KW-0109">Calcium transport</keyword>
<keyword evidence="8" id="KW-0106">Calcium</keyword>
<dbReference type="GO" id="GO:0098655">
    <property type="term" value="P:monoatomic cation transmembrane transport"/>
    <property type="evidence" value="ECO:0000318"/>
    <property type="project" value="GO_Central"/>
</dbReference>
<organism evidence="16 17">
    <name type="scientific">Monosiga brevicollis</name>
    <name type="common">Choanoflagellate</name>
    <dbReference type="NCBI Taxonomy" id="81824"/>
    <lineage>
        <taxon>Eukaryota</taxon>
        <taxon>Choanoflagellata</taxon>
        <taxon>Craspedida</taxon>
        <taxon>Salpingoecidae</taxon>
        <taxon>Monosiga</taxon>
    </lineage>
</organism>
<evidence type="ECO:0000256" key="8">
    <source>
        <dbReference type="ARBA" id="ARBA00022837"/>
    </source>
</evidence>
<feature type="transmembrane region" description="Helical" evidence="14">
    <location>
        <begin position="778"/>
        <end position="797"/>
    </location>
</feature>
<dbReference type="eggNOG" id="KOG4195">
    <property type="taxonomic scope" value="Eukaryota"/>
</dbReference>
<dbReference type="STRING" id="81824.A9VAJ3"/>
<comment type="similarity">
    <text evidence="2">Belongs to the transient receptor (TC 1.A.4) family. LTrpC subfamily. TRPM2 sub-subfamily.</text>
</comment>
<evidence type="ECO:0000256" key="11">
    <source>
        <dbReference type="ARBA" id="ARBA00023136"/>
    </source>
</evidence>
<dbReference type="GO" id="GO:0030001">
    <property type="term" value="P:metal ion transport"/>
    <property type="evidence" value="ECO:0000318"/>
    <property type="project" value="GO_Central"/>
</dbReference>
<sequence length="1444" mass="164032">MDQRRSTMRSRREEIQMTAYNSHLEIGVGYGETKRDMDYSDLLSRFHQHPEPVSSNKASAEDKQRAQSIMERSTTHGLLSFDANNRNKELAPYVRVSLKDDAQDVLKFVQANLYRHFGNRNYPAPSLILSVTGGAQSFDLPPRLRDAIKRGLTKAVASTDAWVVTGGTHSGVMQLTGSIMSDLLRDRFVPVVGVITWGILKDRKEMEQPQYRAKPYVVQDQMFKCPDHNHNMFVFVDSGIDDFGGEIEVRAQFEQAARVEYNAPTITIVIQGGPGTMKTAMESVRAGNPIVVVDGSGLAADVLAYAYQFLHSGNSRHRSHTVQELKAIIATQFAHLPGDKQVDLMHQAFECVRQPDLVYVFNAQDSNSDAIDETILNAIFYGSRDVDLTKKLEQAMNFDRLDIASRVLRQGGAKVNSTMLNHNFIMAMKKNKPDFVGLYLEHGASLATVKVEHANDVNNPSASSIENPANFGKGSRGTPSSEMESADAVPCTHAVEELYRSHASRDDSHVSVLVKLLRKKVNLSDTKRKYRVLNMEKVLGALVDRNFDIKRDFQAWDTKSKAEQEVVASHMFLMYAICVNKYRMAEMFWQRTDQSISNALIASKILRTLGEHKALSGSHMADERAKMLHNSEKFEQLAVGVLSECYSTDTTKTAQMLSEPIAMFRGKNAVRVAYDSNCLRFLSHPAVQAVVNRDWYGSLKGISSWYFALVAIFLPFLIPFVKFADDDAAVQEQERTDIQLYIKSVEEGGPAGARANVPWWRRAISKISRFYNAPYPRFVIDCVMHLALCCVFSIMTMDRFEDELSVFEIIVAIWFLSLIVEELRQSNFLLEAKEYWEDVWNRLDVFLLTLYVIGFILRVHAKTVYSFVAVCLWLRLMRYYAVSPNLGPKLIMMGRMIRDVLVFVFLVIVFYFGFGVMSQALLYPDRRLDDETFENVIFRPYFQIYGELFLEDISVEANCVGDGLFRSCGGTSAWMVLPLLALYILVTNILLVNLLIAMFSDTYARVQSEAVALWHKQNYNLYLEYKERPLLPAPLILIQHVYMLITFILQLCKCGGKQEDHTHEADLDDLRIFQETNTDKFLDELHKEKTGTLENRVSKQLALIRDLHNRNEMLQEQLTHSQLAADRNFHTLRTDIAVLSALQQESISEADSMHRLDSNSMALVASRQKNEASRWFPDPVYPGSKMQRFAVAPEQVDWSMSLPGYNPIEYTHPSVAKGPEWADPADPRAINFNAVANGVDRRSCYQTKFWVDTETGRPRNPHGRTGMTGRGLLGKWGVNWAADPVVTRWRRAANGTLLERDGRKVLEFIAIERSDNGGWAIPGGFRDRGEKMDTAVARELIEETMDGFDEMSPQDQQPIKELLTQGQMVATIYSHDNRNTDNAWIETVCVNFHDDENRYTSKIQLRAGSDARNCQWMMVHSGIKVFASHHRLLKLVAQKHNAYF</sequence>
<dbReference type="CDD" id="cd03670">
    <property type="entry name" value="NUDIX_ADPRase_Nudt9"/>
    <property type="match status" value="1"/>
</dbReference>
<dbReference type="GO" id="GO:0005886">
    <property type="term" value="C:plasma membrane"/>
    <property type="evidence" value="ECO:0000318"/>
    <property type="project" value="GO_Central"/>
</dbReference>
<feature type="transmembrane region" description="Helical" evidence="14">
    <location>
        <begin position="901"/>
        <end position="923"/>
    </location>
</feature>
<name>A9VAJ3_MONBE</name>
<dbReference type="Pfam" id="PF18139">
    <property type="entry name" value="LSDAT_euk"/>
    <property type="match status" value="1"/>
</dbReference>
<dbReference type="GO" id="GO:0005262">
    <property type="term" value="F:calcium channel activity"/>
    <property type="evidence" value="ECO:0007669"/>
    <property type="project" value="UniProtKB-KW"/>
</dbReference>
<keyword evidence="4" id="KW-1003">Cell membrane</keyword>
<feature type="region of interest" description="Disordered" evidence="13">
    <location>
        <begin position="49"/>
        <end position="69"/>
    </location>
</feature>
<feature type="domain" description="Nudix hydrolase" evidence="15">
    <location>
        <begin position="1289"/>
        <end position="1439"/>
    </location>
</feature>
<dbReference type="SUPFAM" id="SSF55811">
    <property type="entry name" value="Nudix"/>
    <property type="match status" value="1"/>
</dbReference>
<feature type="region of interest" description="Disordered" evidence="13">
    <location>
        <begin position="458"/>
        <end position="486"/>
    </location>
</feature>
<dbReference type="Pfam" id="PF25969">
    <property type="entry name" value="NUDT9_N"/>
    <property type="match status" value="1"/>
</dbReference>
<dbReference type="GeneID" id="5894983"/>
<keyword evidence="7 14" id="KW-0812">Transmembrane</keyword>
<accession>A9VAJ3</accession>
<reference evidence="16 17" key="1">
    <citation type="journal article" date="2008" name="Nature">
        <title>The genome of the choanoflagellate Monosiga brevicollis and the origin of metazoans.</title>
        <authorList>
            <consortium name="JGI Sequencing"/>
            <person name="King N."/>
            <person name="Westbrook M.J."/>
            <person name="Young S.L."/>
            <person name="Kuo A."/>
            <person name="Abedin M."/>
            <person name="Chapman J."/>
            <person name="Fairclough S."/>
            <person name="Hellsten U."/>
            <person name="Isogai Y."/>
            <person name="Letunic I."/>
            <person name="Marr M."/>
            <person name="Pincus D."/>
            <person name="Putnam N."/>
            <person name="Rokas A."/>
            <person name="Wright K.J."/>
            <person name="Zuzow R."/>
            <person name="Dirks W."/>
            <person name="Good M."/>
            <person name="Goodstein D."/>
            <person name="Lemons D."/>
            <person name="Li W."/>
            <person name="Lyons J.B."/>
            <person name="Morris A."/>
            <person name="Nichols S."/>
            <person name="Richter D.J."/>
            <person name="Salamov A."/>
            <person name="Bork P."/>
            <person name="Lim W.A."/>
            <person name="Manning G."/>
            <person name="Miller W.T."/>
            <person name="McGinnis W."/>
            <person name="Shapiro H."/>
            <person name="Tjian R."/>
            <person name="Grigoriev I.V."/>
            <person name="Rokhsar D."/>
        </authorList>
    </citation>
    <scope>NUCLEOTIDE SEQUENCE [LARGE SCALE GENOMIC DNA]</scope>
    <source>
        <strain evidence="17">MX1 / ATCC 50154</strain>
    </source>
</reference>
<feature type="transmembrane region" description="Helical" evidence="14">
    <location>
        <begin position="1030"/>
        <end position="1049"/>
    </location>
</feature>
<evidence type="ECO:0000256" key="13">
    <source>
        <dbReference type="SAM" id="MobiDB-lite"/>
    </source>
</evidence>
<dbReference type="Pfam" id="PF00520">
    <property type="entry name" value="Ion_trans"/>
    <property type="match status" value="1"/>
</dbReference>
<keyword evidence="6" id="KW-0107">Calcium channel</keyword>
<dbReference type="eggNOG" id="KOG3614">
    <property type="taxonomic scope" value="Eukaryota"/>
</dbReference>
<feature type="transmembrane region" description="Helical" evidence="14">
    <location>
        <begin position="974"/>
        <end position="999"/>
    </location>
</feature>
<dbReference type="PANTHER" id="PTHR13800:SF1">
    <property type="entry name" value="TRANSIENT RECEPTOR POTENTIAL CATION CHANNEL TRPM"/>
    <property type="match status" value="1"/>
</dbReference>
<keyword evidence="11 14" id="KW-0472">Membrane</keyword>
<dbReference type="InterPro" id="IPR015797">
    <property type="entry name" value="NUDIX_hydrolase-like_dom_sf"/>
</dbReference>
<keyword evidence="17" id="KW-1185">Reference proteome</keyword>
<evidence type="ECO:0000256" key="5">
    <source>
        <dbReference type="ARBA" id="ARBA00022568"/>
    </source>
</evidence>